<evidence type="ECO:0000256" key="3">
    <source>
        <dbReference type="ARBA" id="ARBA00013025"/>
    </source>
</evidence>
<dbReference type="FunFam" id="3.40.1190.10:FF:000011">
    <property type="entry name" value="Folylpolyglutamate synthase/dihydrofolate synthase"/>
    <property type="match status" value="1"/>
</dbReference>
<reference evidence="12 13" key="1">
    <citation type="submission" date="2019-07" db="EMBL/GenBank/DDBJ databases">
        <title>Genomic Encyclopedia of Archaeal and Bacterial Type Strains, Phase II (KMG-II): from individual species to whole genera.</title>
        <authorList>
            <person name="Goeker M."/>
        </authorList>
    </citation>
    <scope>NUCLEOTIDE SEQUENCE [LARGE SCALE GENOMIC DNA]</scope>
    <source>
        <strain evidence="12 13">ATCC BAA-252</strain>
    </source>
</reference>
<accession>A0A562SNY7</accession>
<name>A0A562SNY7_9HYPH</name>
<dbReference type="EMBL" id="VLLF01000008">
    <property type="protein sequence ID" value="TWI82843.1"/>
    <property type="molecule type" value="Genomic_DNA"/>
</dbReference>
<dbReference type="PROSITE" id="PS01012">
    <property type="entry name" value="FOLYLPOLYGLU_SYNT_2"/>
    <property type="match status" value="1"/>
</dbReference>
<keyword evidence="7 10" id="KW-0067">ATP-binding</keyword>
<dbReference type="GO" id="GO:0046654">
    <property type="term" value="P:tetrahydrofolate biosynthetic process"/>
    <property type="evidence" value="ECO:0007669"/>
    <property type="project" value="UniProtKB-UniPathway"/>
</dbReference>
<evidence type="ECO:0000256" key="5">
    <source>
        <dbReference type="ARBA" id="ARBA00022723"/>
    </source>
</evidence>
<evidence type="ECO:0000256" key="4">
    <source>
        <dbReference type="ARBA" id="ARBA00022598"/>
    </source>
</evidence>
<dbReference type="GO" id="GO:0005524">
    <property type="term" value="F:ATP binding"/>
    <property type="evidence" value="ECO:0007669"/>
    <property type="project" value="UniProtKB-KW"/>
</dbReference>
<proteinExistence type="inferred from homology"/>
<evidence type="ECO:0000256" key="2">
    <source>
        <dbReference type="ARBA" id="ARBA00008276"/>
    </source>
</evidence>
<dbReference type="UniPathway" id="UPA00077">
    <property type="reaction ID" value="UER00157"/>
</dbReference>
<dbReference type="InterPro" id="IPR013221">
    <property type="entry name" value="Mur_ligase_cen"/>
</dbReference>
<sequence length="453" mass="48927">MNANYTASDVERESALDQVTAILDRLLALHPKEIDLSLGRMYRLLEALGSPHEKLPPTVHIAGTNGKGSVTATLRSLLEADGKRCHVYTSPHLVRFNERIRLGDTGEFVSDADLFDALHRCEEANGGDPITFFEITTAAALLLFSERLADVLLLEVGLGGRLDATNVIENPLVTVITPVSMDHEKFLGETLADIAAEKAGIIKSGCPVVIARQDESIEPVFELAAARVNAPFFRFGQEFMAMPDQGRFAFQDEGGLFDLPLPSLPGSHQIENSAIALKTLKEANLWVGEETAARALKSINWPGRLQSLRHGPIFEQCPAGAEVWLDGGHNPGAGVLVAAFMGEQEERNPKPLYLVTGMLSTKDPEGYFRAFEGLARHVGTVPISTTTAARDPFELADCARAAGLRATPFGSLEAALSDICLSSDRDGEPPRILICGSLYLAGEVLARNGMMPF</sequence>
<organism evidence="12 13">
    <name type="scientific">Roseibium hamelinense</name>
    <dbReference type="NCBI Taxonomy" id="150831"/>
    <lineage>
        <taxon>Bacteria</taxon>
        <taxon>Pseudomonadati</taxon>
        <taxon>Pseudomonadota</taxon>
        <taxon>Alphaproteobacteria</taxon>
        <taxon>Hyphomicrobiales</taxon>
        <taxon>Stappiaceae</taxon>
        <taxon>Roseibium</taxon>
    </lineage>
</organism>
<dbReference type="InterPro" id="IPR018109">
    <property type="entry name" value="Folylpolyglutamate_synth_CS"/>
</dbReference>
<dbReference type="GO" id="GO:0004326">
    <property type="term" value="F:tetrahydrofolylpolyglutamate synthase activity"/>
    <property type="evidence" value="ECO:0007669"/>
    <property type="project" value="UniProtKB-EC"/>
</dbReference>
<evidence type="ECO:0000313" key="12">
    <source>
        <dbReference type="EMBL" id="TWI82843.1"/>
    </source>
</evidence>
<dbReference type="GO" id="GO:0046872">
    <property type="term" value="F:metal ion binding"/>
    <property type="evidence" value="ECO:0007669"/>
    <property type="project" value="UniProtKB-KW"/>
</dbReference>
<dbReference type="Pfam" id="PF08245">
    <property type="entry name" value="Mur_ligase_M"/>
    <property type="match status" value="1"/>
</dbReference>
<evidence type="ECO:0000256" key="7">
    <source>
        <dbReference type="ARBA" id="ARBA00022840"/>
    </source>
</evidence>
<comment type="catalytic activity">
    <reaction evidence="9">
        <text>(6S)-5,6,7,8-tetrahydrofolyl-(gamma-L-Glu)(n) + L-glutamate + ATP = (6S)-5,6,7,8-tetrahydrofolyl-(gamma-L-Glu)(n+1) + ADP + phosphate + H(+)</text>
        <dbReference type="Rhea" id="RHEA:10580"/>
        <dbReference type="Rhea" id="RHEA-COMP:14738"/>
        <dbReference type="Rhea" id="RHEA-COMP:14740"/>
        <dbReference type="ChEBI" id="CHEBI:15378"/>
        <dbReference type="ChEBI" id="CHEBI:29985"/>
        <dbReference type="ChEBI" id="CHEBI:30616"/>
        <dbReference type="ChEBI" id="CHEBI:43474"/>
        <dbReference type="ChEBI" id="CHEBI:141005"/>
        <dbReference type="ChEBI" id="CHEBI:456216"/>
        <dbReference type="EC" id="6.3.2.17"/>
    </reaction>
</comment>
<dbReference type="PROSITE" id="PS01011">
    <property type="entry name" value="FOLYLPOLYGLU_SYNT_1"/>
    <property type="match status" value="1"/>
</dbReference>
<feature type="domain" description="Mur ligase central" evidence="11">
    <location>
        <begin position="61"/>
        <end position="277"/>
    </location>
</feature>
<evidence type="ECO:0000256" key="8">
    <source>
        <dbReference type="ARBA" id="ARBA00022842"/>
    </source>
</evidence>
<dbReference type="NCBIfam" id="TIGR01499">
    <property type="entry name" value="folC"/>
    <property type="match status" value="1"/>
</dbReference>
<dbReference type="InterPro" id="IPR036565">
    <property type="entry name" value="Mur-like_cat_sf"/>
</dbReference>
<comment type="caution">
    <text evidence="12">The sequence shown here is derived from an EMBL/GenBank/DDBJ whole genome shotgun (WGS) entry which is preliminary data.</text>
</comment>
<evidence type="ECO:0000313" key="13">
    <source>
        <dbReference type="Proteomes" id="UP000320593"/>
    </source>
</evidence>
<dbReference type="AlphaFoldDB" id="A0A562SNY7"/>
<keyword evidence="6 10" id="KW-0547">Nucleotide-binding</keyword>
<dbReference type="PANTHER" id="PTHR11136">
    <property type="entry name" value="FOLYLPOLYGLUTAMATE SYNTHASE-RELATED"/>
    <property type="match status" value="1"/>
</dbReference>
<keyword evidence="8" id="KW-0460">Magnesium</keyword>
<keyword evidence="5" id="KW-0479">Metal-binding</keyword>
<comment type="similarity">
    <text evidence="2 10">Belongs to the folylpolyglutamate synthase family.</text>
</comment>
<evidence type="ECO:0000259" key="11">
    <source>
        <dbReference type="Pfam" id="PF08245"/>
    </source>
</evidence>
<dbReference type="Gene3D" id="3.90.190.20">
    <property type="entry name" value="Mur ligase, C-terminal domain"/>
    <property type="match status" value="1"/>
</dbReference>
<evidence type="ECO:0000256" key="10">
    <source>
        <dbReference type="PIRNR" id="PIRNR001563"/>
    </source>
</evidence>
<dbReference type="SUPFAM" id="SSF53623">
    <property type="entry name" value="MurD-like peptide ligases, catalytic domain"/>
    <property type="match status" value="1"/>
</dbReference>
<gene>
    <name evidence="12" type="ORF">JM93_03358</name>
</gene>
<dbReference type="InterPro" id="IPR036615">
    <property type="entry name" value="Mur_ligase_C_dom_sf"/>
</dbReference>
<dbReference type="InterPro" id="IPR001645">
    <property type="entry name" value="Folylpolyglutamate_synth"/>
</dbReference>
<comment type="cofactor">
    <cofactor evidence="1">
        <name>Mg(2+)</name>
        <dbReference type="ChEBI" id="CHEBI:18420"/>
    </cofactor>
</comment>
<dbReference type="EC" id="6.3.2.17" evidence="3"/>
<protein>
    <recommendedName>
        <fullName evidence="3">tetrahydrofolate synthase</fullName>
        <ecNumber evidence="3">6.3.2.17</ecNumber>
    </recommendedName>
</protein>
<dbReference type="PIRSF" id="PIRSF001563">
    <property type="entry name" value="Folylpolyglu_synth"/>
    <property type="match status" value="1"/>
</dbReference>
<keyword evidence="4 10" id="KW-0436">Ligase</keyword>
<dbReference type="Gene3D" id="3.40.1190.10">
    <property type="entry name" value="Mur-like, catalytic domain"/>
    <property type="match status" value="1"/>
</dbReference>
<dbReference type="PANTHER" id="PTHR11136:SF0">
    <property type="entry name" value="DIHYDROFOLATE SYNTHETASE-RELATED"/>
    <property type="match status" value="1"/>
</dbReference>
<evidence type="ECO:0000256" key="9">
    <source>
        <dbReference type="ARBA" id="ARBA00047493"/>
    </source>
</evidence>
<keyword evidence="13" id="KW-1185">Reference proteome</keyword>
<dbReference type="Proteomes" id="UP000320593">
    <property type="component" value="Unassembled WGS sequence"/>
</dbReference>
<dbReference type="GO" id="GO:0005737">
    <property type="term" value="C:cytoplasm"/>
    <property type="evidence" value="ECO:0007669"/>
    <property type="project" value="TreeGrafter"/>
</dbReference>
<evidence type="ECO:0000256" key="6">
    <source>
        <dbReference type="ARBA" id="ARBA00022741"/>
    </source>
</evidence>
<dbReference type="SUPFAM" id="SSF53244">
    <property type="entry name" value="MurD-like peptide ligases, peptide-binding domain"/>
    <property type="match status" value="1"/>
</dbReference>
<dbReference type="GO" id="GO:0008841">
    <property type="term" value="F:dihydrofolate synthase activity"/>
    <property type="evidence" value="ECO:0007669"/>
    <property type="project" value="TreeGrafter"/>
</dbReference>
<evidence type="ECO:0000256" key="1">
    <source>
        <dbReference type="ARBA" id="ARBA00001946"/>
    </source>
</evidence>